<keyword evidence="1" id="KW-0489">Methyltransferase</keyword>
<dbReference type="EMBL" id="AKCV02000015">
    <property type="protein sequence ID" value="TMS58932.1"/>
    <property type="molecule type" value="Genomic_DNA"/>
</dbReference>
<accession>A0ACD3SRK6</accession>
<proteinExistence type="predicted"/>
<comment type="caution">
    <text evidence="1">The sequence shown here is derived from an EMBL/GenBank/DDBJ whole genome shotgun (WGS) entry which is preliminary data.</text>
</comment>
<keyword evidence="2" id="KW-1185">Reference proteome</keyword>
<evidence type="ECO:0000313" key="1">
    <source>
        <dbReference type="EMBL" id="TMS58932.1"/>
    </source>
</evidence>
<sequence length="419" mass="47213">MNALSLPCRRAAAAPATLDTRAFPTSARLALQLLARLRNGSLLVTFPDGQQATFGTGHGLHADITLHDWRCCDAALRSGDIGFAETFIDGGWTTSDLASLLDLFVVNRRVIDSFVYGTWWGRLWYRLRHLLNHNSRGGSRRNIHAHYDLGNAFYSLWLDASMTYSSGLFPEAARAMPADACDLEAAQQAKYRRILEELDLAPGASLLEVGCGWGGFAEFALRRDLSVTGLTLSTEQLDWAQRRCVPIAPGRVDLRLQDYRDCYGRFDGIVSIEMFEAVGERYWPAYFDSIRRNLKPGGRACIQTIVIDEALFDRYRKGTDFIQQYIFPGGMLPSPTVFRQQAARAGLRVCNELAFGPDYALTLRAWRMRFLDQLAAVRAQGFDESFQRTWLFYLCYCEAAFRHGNTDVIQFTLEHAQPA</sequence>
<name>A0ACD3SRK6_9BURK</name>
<keyword evidence="1" id="KW-0808">Transferase</keyword>
<gene>
    <name evidence="1" type="ORF">MW7_006695</name>
</gene>
<evidence type="ECO:0000313" key="2">
    <source>
        <dbReference type="Proteomes" id="UP000004277"/>
    </source>
</evidence>
<organism evidence="1 2">
    <name type="scientific">Imbroritus primus</name>
    <dbReference type="NCBI Taxonomy" id="3058603"/>
    <lineage>
        <taxon>Bacteria</taxon>
        <taxon>Pseudomonadati</taxon>
        <taxon>Pseudomonadota</taxon>
        <taxon>Betaproteobacteria</taxon>
        <taxon>Burkholderiales</taxon>
        <taxon>Burkholderiaceae</taxon>
        <taxon>Imbroritus</taxon>
    </lineage>
</organism>
<dbReference type="Proteomes" id="UP000004277">
    <property type="component" value="Unassembled WGS sequence"/>
</dbReference>
<protein>
    <submittedName>
        <fullName evidence="1">Class I SAM-dependent methyltransferase</fullName>
    </submittedName>
</protein>
<reference evidence="1" key="1">
    <citation type="submission" date="2019-05" db="EMBL/GenBank/DDBJ databases">
        <title>Revised genome assembly of Burkholderiaceae (previously Ralstonia) sp. PBA.</title>
        <authorList>
            <person name="Gan H.M."/>
        </authorList>
    </citation>
    <scope>NUCLEOTIDE SEQUENCE</scope>
    <source>
        <strain evidence="1">PBA</strain>
    </source>
</reference>